<dbReference type="PANTHER" id="PTHR34202">
    <property type="entry name" value="UPF0548 PROTEIN"/>
    <property type="match status" value="1"/>
</dbReference>
<protein>
    <recommendedName>
        <fullName evidence="1">DUF1990 domain-containing protein</fullName>
    </recommendedName>
</protein>
<dbReference type="AlphaFoldDB" id="A0A383WKA5"/>
<dbReference type="EMBL" id="FNXT01001296">
    <property type="protein sequence ID" value="SZX77841.1"/>
    <property type="molecule type" value="Genomic_DNA"/>
</dbReference>
<evidence type="ECO:0000313" key="2">
    <source>
        <dbReference type="EMBL" id="SZX77841.1"/>
    </source>
</evidence>
<name>A0A383WKA5_TETOB</name>
<dbReference type="PANTHER" id="PTHR34202:SF1">
    <property type="entry name" value="UPF0548 PROTEIN"/>
    <property type="match status" value="1"/>
</dbReference>
<feature type="domain" description="DUF1990" evidence="1">
    <location>
        <begin position="34"/>
        <end position="181"/>
    </location>
</feature>
<sequence length="189" mass="20264">MLGLMDEWTSRDCNHDFAGASVSAPDLPAGVQNGGFMITKTRKQVGSGQDVYKAAVAAVKNWAHLQLGWNCTTSPAMKVGATICSATQTVVPWSVLPARVTYMNEGPEKFDDGPGKRFALGMCSLDGHQLAGEERFAVELHADGSVWYEVFLFSKPDTLLALVSLPVVKIMQLRYVNDSATAVAAAVKA</sequence>
<dbReference type="Pfam" id="PF09348">
    <property type="entry name" value="DUF1990"/>
    <property type="match status" value="1"/>
</dbReference>
<evidence type="ECO:0000259" key="1">
    <source>
        <dbReference type="Pfam" id="PF09348"/>
    </source>
</evidence>
<gene>
    <name evidence="2" type="ORF">BQ4739_LOCUS18180</name>
</gene>
<accession>A0A383WKA5</accession>
<keyword evidence="3" id="KW-1185">Reference proteome</keyword>
<reference evidence="2 3" key="1">
    <citation type="submission" date="2016-10" db="EMBL/GenBank/DDBJ databases">
        <authorList>
            <person name="Cai Z."/>
        </authorList>
    </citation>
    <scope>NUCLEOTIDE SEQUENCE [LARGE SCALE GENOMIC DNA]</scope>
</reference>
<dbReference type="Proteomes" id="UP000256970">
    <property type="component" value="Unassembled WGS sequence"/>
</dbReference>
<dbReference type="InterPro" id="IPR018960">
    <property type="entry name" value="DUF1990"/>
</dbReference>
<organism evidence="2 3">
    <name type="scientific">Tetradesmus obliquus</name>
    <name type="common">Green alga</name>
    <name type="synonym">Acutodesmus obliquus</name>
    <dbReference type="NCBI Taxonomy" id="3088"/>
    <lineage>
        <taxon>Eukaryota</taxon>
        <taxon>Viridiplantae</taxon>
        <taxon>Chlorophyta</taxon>
        <taxon>core chlorophytes</taxon>
        <taxon>Chlorophyceae</taxon>
        <taxon>CS clade</taxon>
        <taxon>Sphaeropleales</taxon>
        <taxon>Scenedesmaceae</taxon>
        <taxon>Tetradesmus</taxon>
    </lineage>
</organism>
<evidence type="ECO:0000313" key="3">
    <source>
        <dbReference type="Proteomes" id="UP000256970"/>
    </source>
</evidence>
<proteinExistence type="predicted"/>